<dbReference type="Gene3D" id="3.30.1360.10">
    <property type="entry name" value="RNA polymerase, RBP11-like subunit"/>
    <property type="match status" value="1"/>
</dbReference>
<organism evidence="5 6">
    <name type="scientific">Tilletia horrida</name>
    <dbReference type="NCBI Taxonomy" id="155126"/>
    <lineage>
        <taxon>Eukaryota</taxon>
        <taxon>Fungi</taxon>
        <taxon>Dikarya</taxon>
        <taxon>Basidiomycota</taxon>
        <taxon>Ustilaginomycotina</taxon>
        <taxon>Exobasidiomycetes</taxon>
        <taxon>Tilletiales</taxon>
        <taxon>Tilletiaceae</taxon>
        <taxon>Tilletia</taxon>
    </lineage>
</organism>
<dbReference type="InterPro" id="IPR011263">
    <property type="entry name" value="DNA-dir_RNA_pol_RpoA/D/Rpb3"/>
</dbReference>
<dbReference type="InterPro" id="IPR011262">
    <property type="entry name" value="DNA-dir_RNA_pol_insert"/>
</dbReference>
<dbReference type="HAMAP" id="MF_00320">
    <property type="entry name" value="RNApol_arch_Rpo3"/>
    <property type="match status" value="1"/>
</dbReference>
<keyword evidence="1" id="KW-0240">DNA-directed RNA polymerase</keyword>
<evidence type="ECO:0000256" key="2">
    <source>
        <dbReference type="ARBA" id="ARBA00023163"/>
    </source>
</evidence>
<name>A0AAN6GEB2_9BASI</name>
<evidence type="ECO:0000256" key="3">
    <source>
        <dbReference type="ARBA" id="ARBA00025804"/>
    </source>
</evidence>
<dbReference type="PANTHER" id="PTHR11800:SF2">
    <property type="entry name" value="DNA-DIRECTED RNA POLYMERASE II SUBUNIT RPB3"/>
    <property type="match status" value="1"/>
</dbReference>
<dbReference type="GO" id="GO:0046983">
    <property type="term" value="F:protein dimerization activity"/>
    <property type="evidence" value="ECO:0007669"/>
    <property type="project" value="InterPro"/>
</dbReference>
<dbReference type="InterPro" id="IPR022842">
    <property type="entry name" value="RNAP_Rpo3/Rpb3/RPAC1"/>
</dbReference>
<keyword evidence="2" id="KW-0804">Transcription</keyword>
<comment type="caution">
    <text evidence="5">The sequence shown here is derived from an EMBL/GenBank/DDBJ whole genome shotgun (WGS) entry which is preliminary data.</text>
</comment>
<dbReference type="CDD" id="cd07031">
    <property type="entry name" value="RNAP_II_RPB3"/>
    <property type="match status" value="1"/>
</dbReference>
<comment type="similarity">
    <text evidence="3">Belongs to the archaeal Rpo3/eukaryotic RPB3 RNA polymerase subunit family.</text>
</comment>
<reference evidence="5" key="1">
    <citation type="journal article" date="2023" name="PhytoFront">
        <title>Draft Genome Resources of Seven Strains of Tilletia horrida, Causal Agent of Kernel Smut of Rice.</title>
        <authorList>
            <person name="Khanal S."/>
            <person name="Antony Babu S."/>
            <person name="Zhou X.G."/>
        </authorList>
    </citation>
    <scope>NUCLEOTIDE SEQUENCE</scope>
    <source>
        <strain evidence="5">TX3</strain>
    </source>
</reference>
<evidence type="ECO:0000313" key="6">
    <source>
        <dbReference type="Proteomes" id="UP001176521"/>
    </source>
</evidence>
<dbReference type="Proteomes" id="UP001176521">
    <property type="component" value="Unassembled WGS sequence"/>
</dbReference>
<dbReference type="SMART" id="SM00662">
    <property type="entry name" value="RPOLD"/>
    <property type="match status" value="1"/>
</dbReference>
<feature type="domain" description="DNA-directed RNA polymerase RpoA/D/Rpb3-type" evidence="4">
    <location>
        <begin position="18"/>
        <end position="286"/>
    </location>
</feature>
<protein>
    <submittedName>
        <fullName evidence="5">RNA polymerase II subunit 3</fullName>
    </submittedName>
</protein>
<dbReference type="SUPFAM" id="SSF55257">
    <property type="entry name" value="RBP11-like subunits of RNA polymerase"/>
    <property type="match status" value="1"/>
</dbReference>
<evidence type="ECO:0000313" key="5">
    <source>
        <dbReference type="EMBL" id="KAK0536834.1"/>
    </source>
</evidence>
<dbReference type="EMBL" id="JAPDMQ010000070">
    <property type="protein sequence ID" value="KAK0536834.1"/>
    <property type="molecule type" value="Genomic_DNA"/>
</dbReference>
<evidence type="ECO:0000256" key="1">
    <source>
        <dbReference type="ARBA" id="ARBA00022478"/>
    </source>
</evidence>
<dbReference type="GO" id="GO:0006366">
    <property type="term" value="P:transcription by RNA polymerase II"/>
    <property type="evidence" value="ECO:0007669"/>
    <property type="project" value="TreeGrafter"/>
</dbReference>
<dbReference type="Pfam" id="PF01000">
    <property type="entry name" value="RNA_pol_A_bac"/>
    <property type="match status" value="1"/>
</dbReference>
<dbReference type="PANTHER" id="PTHR11800">
    <property type="entry name" value="DNA-DIRECTED RNA POLYMERASE"/>
    <property type="match status" value="1"/>
</dbReference>
<evidence type="ECO:0000259" key="4">
    <source>
        <dbReference type="SMART" id="SM00662"/>
    </source>
</evidence>
<dbReference type="InterPro" id="IPR036643">
    <property type="entry name" value="RNApol_insert_sf"/>
</dbReference>
<dbReference type="SUPFAM" id="SSF56553">
    <property type="entry name" value="Insert subdomain of RNA polymerase alpha subunit"/>
    <property type="match status" value="1"/>
</dbReference>
<dbReference type="GO" id="GO:0003899">
    <property type="term" value="F:DNA-directed RNA polymerase activity"/>
    <property type="evidence" value="ECO:0007669"/>
    <property type="project" value="InterPro"/>
</dbReference>
<dbReference type="Pfam" id="PF01193">
    <property type="entry name" value="RNA_pol_L"/>
    <property type="match status" value="1"/>
</dbReference>
<accession>A0AAN6GEB2</accession>
<dbReference type="GO" id="GO:0005665">
    <property type="term" value="C:RNA polymerase II, core complex"/>
    <property type="evidence" value="ECO:0007669"/>
    <property type="project" value="TreeGrafter"/>
</dbReference>
<dbReference type="InterPro" id="IPR050518">
    <property type="entry name" value="Rpo3/RPB3_RNA_Pol_subunit"/>
</dbReference>
<dbReference type="AlphaFoldDB" id="A0AAN6GEB2"/>
<proteinExistence type="inferred from homology"/>
<gene>
    <name evidence="5" type="primary">rpb3</name>
    <name evidence="5" type="ORF">OC842_001847</name>
</gene>
<dbReference type="InterPro" id="IPR036603">
    <property type="entry name" value="RBP11-like"/>
</dbReference>
<sequence length="309" mass="34376">MAGMQEPKVTVQQLTSERVAFTLENVDLSFANALRRVMIAEVPTLAIEHVEIRANTTVLPDDMIAHRMGLIPLISKHCMQSMRLQEDCDCETEEGCDNCAVELELKASCTEGMLTITSKTHLIRSATFGAASGLTMPDVPLDPQLAAWRDPNFGMPIDFRAGEDLGIVVARLRKGQELHLRCVARRGFGKEHAKWSPIAAVGFEYDPHNKLRHTSYWYELDAKAEWPESENAKHEDPPEEDAPFDYQAKANKFYFDVETTGSMDPAEIVETALQILQLKTAAVIQELGVLDDVPMADVNGGMMDGQVWS</sequence>
<dbReference type="Gene3D" id="2.170.120.12">
    <property type="entry name" value="DNA-directed RNA polymerase, insert domain"/>
    <property type="match status" value="1"/>
</dbReference>
<keyword evidence="6" id="KW-1185">Reference proteome</keyword>